<keyword evidence="2 6" id="KW-0808">Transferase</keyword>
<accession>A0A0M6YF45</accession>
<reference evidence="7 8" key="1">
    <citation type="submission" date="2015-07" db="EMBL/GenBank/DDBJ databases">
        <authorList>
            <person name="Noorani M."/>
        </authorList>
    </citation>
    <scope>NUCLEOTIDE SEQUENCE [LARGE SCALE GENOMIC DNA]</scope>
    <source>
        <strain evidence="7 8">CECT 7802</strain>
    </source>
</reference>
<dbReference type="PROSITE" id="PS51187">
    <property type="entry name" value="AUTOINDUCER_SYNTH_2"/>
    <property type="match status" value="1"/>
</dbReference>
<keyword evidence="7" id="KW-0012">Acyltransferase</keyword>
<organism evidence="7 8">
    <name type="scientific">Jannaschia donghaensis</name>
    <dbReference type="NCBI Taxonomy" id="420998"/>
    <lineage>
        <taxon>Bacteria</taxon>
        <taxon>Pseudomonadati</taxon>
        <taxon>Pseudomonadota</taxon>
        <taxon>Alphaproteobacteria</taxon>
        <taxon>Rhodobacterales</taxon>
        <taxon>Roseobacteraceae</taxon>
        <taxon>Jannaschia</taxon>
    </lineage>
</organism>
<evidence type="ECO:0000313" key="7">
    <source>
        <dbReference type="EMBL" id="CTQ48982.1"/>
    </source>
</evidence>
<dbReference type="GO" id="GO:0009372">
    <property type="term" value="P:quorum sensing"/>
    <property type="evidence" value="ECO:0007669"/>
    <property type="project" value="UniProtKB-UniRule"/>
</dbReference>
<dbReference type="GO" id="GO:0061579">
    <property type="term" value="F:N-acyl homoserine lactone synthase activity"/>
    <property type="evidence" value="ECO:0007669"/>
    <property type="project" value="UniProtKB-UniRule"/>
</dbReference>
<dbReference type="EC" id="2.3.1.184" evidence="6"/>
<evidence type="ECO:0000256" key="3">
    <source>
        <dbReference type="ARBA" id="ARBA00022691"/>
    </source>
</evidence>
<dbReference type="SUPFAM" id="SSF55729">
    <property type="entry name" value="Acyl-CoA N-acyltransferases (Nat)"/>
    <property type="match status" value="1"/>
</dbReference>
<evidence type="ECO:0000313" key="8">
    <source>
        <dbReference type="Proteomes" id="UP000049222"/>
    </source>
</evidence>
<dbReference type="STRING" id="420998.JDO7802_00990"/>
<dbReference type="RefSeq" id="WP_055083240.1">
    <property type="nucleotide sequence ID" value="NZ_CXSU01000011.1"/>
</dbReference>
<dbReference type="Pfam" id="PF00765">
    <property type="entry name" value="Autoind_synth"/>
    <property type="match status" value="1"/>
</dbReference>
<dbReference type="OrthoDB" id="6169313at2"/>
<protein>
    <recommendedName>
        <fullName evidence="6">Acyl-homoserine-lactone synthase</fullName>
        <ecNumber evidence="6">2.3.1.184</ecNumber>
    </recommendedName>
    <alternativeName>
        <fullName evidence="6">Autoinducer synthesis protein</fullName>
    </alternativeName>
</protein>
<sequence length="207" mass="22449">MIRYLYGTQLGEFPDLAAAMFRDRTAQFRDRMGWDVTVDTLGWETDDYDALDPLYVIACDAGGGHAGSMRFLPTTGPTMLADVFPNLLPAPVCDADTWECTRFCLSPGADTDVARRLLVAASELGLSLGLRAALAVFDAPMDRVYRRLGWAPRVLGTAGGISAGRWTFGAARHDALCAAANVTATQSRDWWDVTFGDLSIVPLPVRA</sequence>
<comment type="similarity">
    <text evidence="5 6">Belongs to the autoinducer synthase family.</text>
</comment>
<comment type="catalytic activity">
    <reaction evidence="6">
        <text>a fatty acyl-[ACP] + S-adenosyl-L-methionine = an N-acyl-L-homoserine lactone + S-methyl-5'-thioadenosine + holo-[ACP] + H(+)</text>
        <dbReference type="Rhea" id="RHEA:10096"/>
        <dbReference type="Rhea" id="RHEA-COMP:9685"/>
        <dbReference type="Rhea" id="RHEA-COMP:14125"/>
        <dbReference type="ChEBI" id="CHEBI:15378"/>
        <dbReference type="ChEBI" id="CHEBI:17509"/>
        <dbReference type="ChEBI" id="CHEBI:55474"/>
        <dbReference type="ChEBI" id="CHEBI:59789"/>
        <dbReference type="ChEBI" id="CHEBI:64479"/>
        <dbReference type="ChEBI" id="CHEBI:138651"/>
        <dbReference type="EC" id="2.3.1.184"/>
    </reaction>
</comment>
<proteinExistence type="inferred from homology"/>
<evidence type="ECO:0000256" key="1">
    <source>
        <dbReference type="ARBA" id="ARBA00022654"/>
    </source>
</evidence>
<keyword evidence="8" id="KW-1185">Reference proteome</keyword>
<dbReference type="EMBL" id="CXSU01000011">
    <property type="protein sequence ID" value="CTQ48982.1"/>
    <property type="molecule type" value="Genomic_DNA"/>
</dbReference>
<keyword evidence="3 6" id="KW-0949">S-adenosyl-L-methionine</keyword>
<dbReference type="PANTHER" id="PTHR39322">
    <property type="entry name" value="ACYL-HOMOSERINE-LACTONE SYNTHASE"/>
    <property type="match status" value="1"/>
</dbReference>
<evidence type="ECO:0000256" key="4">
    <source>
        <dbReference type="ARBA" id="ARBA00022929"/>
    </source>
</evidence>
<dbReference type="AlphaFoldDB" id="A0A0M6YF45"/>
<dbReference type="InterPro" id="IPR001690">
    <property type="entry name" value="Autoind_synthase"/>
</dbReference>
<evidence type="ECO:0000256" key="5">
    <source>
        <dbReference type="PROSITE-ProRule" id="PRU00533"/>
    </source>
</evidence>
<dbReference type="PRINTS" id="PR01549">
    <property type="entry name" value="AUTOINDCRSYN"/>
</dbReference>
<evidence type="ECO:0000256" key="2">
    <source>
        <dbReference type="ARBA" id="ARBA00022679"/>
    </source>
</evidence>
<gene>
    <name evidence="7" type="primary">lasI_1</name>
    <name evidence="7" type="ORF">JDO7802_00990</name>
</gene>
<dbReference type="PANTHER" id="PTHR39322:SF1">
    <property type="entry name" value="ISOVALERYL-HOMOSERINE LACTONE SYNTHASE"/>
    <property type="match status" value="1"/>
</dbReference>
<keyword evidence="4 5" id="KW-0071">Autoinducer synthesis</keyword>
<keyword evidence="1 5" id="KW-0673">Quorum sensing</keyword>
<dbReference type="GO" id="GO:0007165">
    <property type="term" value="P:signal transduction"/>
    <property type="evidence" value="ECO:0007669"/>
    <property type="project" value="TreeGrafter"/>
</dbReference>
<dbReference type="InterPro" id="IPR016181">
    <property type="entry name" value="Acyl_CoA_acyltransferase"/>
</dbReference>
<name>A0A0M6YF45_9RHOB</name>
<dbReference type="Gene3D" id="3.40.630.30">
    <property type="match status" value="1"/>
</dbReference>
<evidence type="ECO:0000256" key="6">
    <source>
        <dbReference type="RuleBase" id="RU361135"/>
    </source>
</evidence>
<dbReference type="Proteomes" id="UP000049222">
    <property type="component" value="Unassembled WGS sequence"/>
</dbReference>